<dbReference type="PANTHER" id="PTHR45629">
    <property type="entry name" value="SNF2/RAD54 FAMILY MEMBER"/>
    <property type="match status" value="1"/>
</dbReference>
<dbReference type="SUPFAM" id="SSF52540">
    <property type="entry name" value="P-loop containing nucleoside triphosphate hydrolases"/>
    <property type="match status" value="2"/>
</dbReference>
<proteinExistence type="predicted"/>
<dbReference type="Gene3D" id="3.40.50.300">
    <property type="entry name" value="P-loop containing nucleotide triphosphate hydrolases"/>
    <property type="match status" value="1"/>
</dbReference>
<dbReference type="CDD" id="cd18012">
    <property type="entry name" value="DEXQc_arch_SWI2_SNF2"/>
    <property type="match status" value="1"/>
</dbReference>
<dbReference type="PANTHER" id="PTHR45629:SF7">
    <property type="entry name" value="DNA EXCISION REPAIR PROTEIN ERCC-6-RELATED"/>
    <property type="match status" value="1"/>
</dbReference>
<feature type="domain" description="Helicase ATP-binding" evidence="1">
    <location>
        <begin position="630"/>
        <end position="789"/>
    </location>
</feature>
<protein>
    <submittedName>
        <fullName evidence="2">DEAD/DEAH box helicase</fullName>
        <ecNumber evidence="2">3.6.4.-</ecNumber>
    </submittedName>
</protein>
<keyword evidence="2" id="KW-0347">Helicase</keyword>
<dbReference type="GO" id="GO:0004386">
    <property type="term" value="F:helicase activity"/>
    <property type="evidence" value="ECO:0007669"/>
    <property type="project" value="UniProtKB-KW"/>
</dbReference>
<accession>A0ABW4A0Q9</accession>
<dbReference type="SMART" id="SM00487">
    <property type="entry name" value="DEXDc"/>
    <property type="match status" value="1"/>
</dbReference>
<comment type="caution">
    <text evidence="2">The sequence shown here is derived from an EMBL/GenBank/DDBJ whole genome shotgun (WGS) entry which is preliminary data.</text>
</comment>
<dbReference type="RefSeq" id="WP_317791762.1">
    <property type="nucleotide sequence ID" value="NZ_AP028461.1"/>
</dbReference>
<sequence>MAKLVLSADEAVLFELVGARVFLRARAALADGEITSPTVGPTGLAVGKVRDGGVVTGEIVPGPKPALDGFCTCVDAECVHLIALMLAVQQDDRTSSAPAPAQRRPRAGRWESQLSARLRDLAGPPPLPQNSEPEIGLQFELVEAYLPRVRRTGQRISMRPVRPGRTGWVRTGAGWHSLGYAVGRSPSAENHRRLLTEIVTLSGSHNYYGSVSANLYLDDFRSRRIWDLLTEAQEVGLPLVQSGKNAWPVVVASRPAQVSMQVDSIDDRLSLQPVLRDEDVPVDLESTLFVGEPAHGIATWRTRDTTGPAERVLRLAPLASPLPRPARKALAAPGIEIPGAQRERFFAEFYPGLVRQMRVVPVGPTVSLPQVSDPVLTVTLNAERDHHLRLCWTWVIEAGGGRHSEPLWSPKLQDEQADLVRRVADLAEPGLLESAPQGTRLAAESVLGGDAMIHFLSTVRPELIALGVSVIEPDDWDLQESRAAPVIAFTDAAHTGEPDWFDLAVHVEVGGEQVDFESLFVALAREQEFLILPSGVYFGLDRPEFRQLRELIAESRELADSPPGVLRVGRFQAGVWDELGELGELAGQAADWQRTVATLSRAGVSLDQTVPAAVHAELRPYQQEGFRWLAALHDNGLGGILADDMGLGKTLQALALLCHARKHGRFLVVAPASVVHNWAAEAARFTPDLEVRAITSTAARRGAGLAEAIGQAELVVTSYTLFRLEYDAYAELDWAGLVLDEAQFVKNPQSQAYKCARRLPTPFKIAITGTPMENNLAELWALCSIAAPGLFPRLDRFTEYYRHPIEREHDQDRLAQLRRRIRPLVLRRRKNEVAAELPAKQEQVVEVDLSPGHRKIYQRYLQRERQKVLGLLGDMEKNRFEIFRSLTLLRQASLDVALVDEQHRAIASTKLDLLVEQLTDIAAEGHRTLVFSLSGRHHSRPQTGRR</sequence>
<evidence type="ECO:0000259" key="1">
    <source>
        <dbReference type="PROSITE" id="PS51192"/>
    </source>
</evidence>
<dbReference type="EMBL" id="JBHTMK010000005">
    <property type="protein sequence ID" value="MFD1364291.1"/>
    <property type="molecule type" value="Genomic_DNA"/>
</dbReference>
<keyword evidence="2" id="KW-0547">Nucleotide-binding</keyword>
<dbReference type="PROSITE" id="PS51192">
    <property type="entry name" value="HELICASE_ATP_BIND_1"/>
    <property type="match status" value="1"/>
</dbReference>
<evidence type="ECO:0000313" key="3">
    <source>
        <dbReference type="Proteomes" id="UP001597183"/>
    </source>
</evidence>
<dbReference type="Pfam" id="PF00176">
    <property type="entry name" value="SNF2-rel_dom"/>
    <property type="match status" value="1"/>
</dbReference>
<keyword evidence="2" id="KW-0378">Hydrolase</keyword>
<dbReference type="InterPro" id="IPR000330">
    <property type="entry name" value="SNF2_N"/>
</dbReference>
<dbReference type="GO" id="GO:0016787">
    <property type="term" value="F:hydrolase activity"/>
    <property type="evidence" value="ECO:0007669"/>
    <property type="project" value="UniProtKB-KW"/>
</dbReference>
<dbReference type="InterPro" id="IPR014001">
    <property type="entry name" value="Helicase_ATP-bd"/>
</dbReference>
<reference evidence="3" key="1">
    <citation type="journal article" date="2019" name="Int. J. Syst. Evol. Microbiol.">
        <title>The Global Catalogue of Microorganisms (GCM) 10K type strain sequencing project: providing services to taxonomists for standard genome sequencing and annotation.</title>
        <authorList>
            <consortium name="The Broad Institute Genomics Platform"/>
            <consortium name="The Broad Institute Genome Sequencing Center for Infectious Disease"/>
            <person name="Wu L."/>
            <person name="Ma J."/>
        </authorList>
    </citation>
    <scope>NUCLEOTIDE SEQUENCE [LARGE SCALE GENOMIC DNA]</scope>
    <source>
        <strain evidence="3">CCM 7526</strain>
    </source>
</reference>
<name>A0ABW4A0Q9_9ACTN</name>
<dbReference type="Gene3D" id="3.40.50.10810">
    <property type="entry name" value="Tandem AAA-ATPase domain"/>
    <property type="match status" value="1"/>
</dbReference>
<organism evidence="2 3">
    <name type="scientific">Actinoplanes sichuanensis</name>
    <dbReference type="NCBI Taxonomy" id="512349"/>
    <lineage>
        <taxon>Bacteria</taxon>
        <taxon>Bacillati</taxon>
        <taxon>Actinomycetota</taxon>
        <taxon>Actinomycetes</taxon>
        <taxon>Micromonosporales</taxon>
        <taxon>Micromonosporaceae</taxon>
        <taxon>Actinoplanes</taxon>
    </lineage>
</organism>
<keyword evidence="2" id="KW-0067">ATP-binding</keyword>
<dbReference type="InterPro" id="IPR050496">
    <property type="entry name" value="SNF2_RAD54_helicase_repair"/>
</dbReference>
<dbReference type="InterPro" id="IPR038718">
    <property type="entry name" value="SNF2-like_sf"/>
</dbReference>
<dbReference type="Proteomes" id="UP001597183">
    <property type="component" value="Unassembled WGS sequence"/>
</dbReference>
<keyword evidence="3" id="KW-1185">Reference proteome</keyword>
<gene>
    <name evidence="2" type="ORF">ACFQ5G_02915</name>
</gene>
<dbReference type="EC" id="3.6.4.-" evidence="2"/>
<evidence type="ECO:0000313" key="2">
    <source>
        <dbReference type="EMBL" id="MFD1364291.1"/>
    </source>
</evidence>
<dbReference type="InterPro" id="IPR027417">
    <property type="entry name" value="P-loop_NTPase"/>
</dbReference>